<sequence length="236" mass="26556">MNKDIFGLAITDFYHHKYCEDIIVQAPDFDDDVIPVSYLFRSYDDMPAIEQKALDLAYGKILDIGCGAGSHSLFLQEKQKLDVHAIDISKGAIEICKKRGLAKASTINIFDVKGMKYDTLLLLMNGSGIIGKLSHIDHFFIHIKSILKDSGQILIDSSDISYLFVEEDGGLWVDASAGYYGEMQYKLTYKNNKSDWFDWLYLDFNTLQNAANAHGFLCELIIEGSANDFLARLTLV</sequence>
<gene>
    <name evidence="2" type="ORF">GCM10022393_03530</name>
</gene>
<protein>
    <submittedName>
        <fullName evidence="2">Methyltransferase domain-containing protein</fullName>
    </submittedName>
</protein>
<dbReference type="GO" id="GO:0032259">
    <property type="term" value="P:methylation"/>
    <property type="evidence" value="ECO:0007669"/>
    <property type="project" value="UniProtKB-KW"/>
</dbReference>
<dbReference type="GO" id="GO:0008168">
    <property type="term" value="F:methyltransferase activity"/>
    <property type="evidence" value="ECO:0007669"/>
    <property type="project" value="UniProtKB-KW"/>
</dbReference>
<reference evidence="3" key="1">
    <citation type="journal article" date="2019" name="Int. J. Syst. Evol. Microbiol.">
        <title>The Global Catalogue of Microorganisms (GCM) 10K type strain sequencing project: providing services to taxonomists for standard genome sequencing and annotation.</title>
        <authorList>
            <consortium name="The Broad Institute Genomics Platform"/>
            <consortium name="The Broad Institute Genome Sequencing Center for Infectious Disease"/>
            <person name="Wu L."/>
            <person name="Ma J."/>
        </authorList>
    </citation>
    <scope>NUCLEOTIDE SEQUENCE [LARGE SCALE GENOMIC DNA]</scope>
    <source>
        <strain evidence="3">JCM 17106</strain>
    </source>
</reference>
<dbReference type="CDD" id="cd02440">
    <property type="entry name" value="AdoMet_MTases"/>
    <property type="match status" value="1"/>
</dbReference>
<comment type="caution">
    <text evidence="2">The sequence shown here is derived from an EMBL/GenBank/DDBJ whole genome shotgun (WGS) entry which is preliminary data.</text>
</comment>
<evidence type="ECO:0000313" key="3">
    <source>
        <dbReference type="Proteomes" id="UP001500459"/>
    </source>
</evidence>
<dbReference type="Proteomes" id="UP001500459">
    <property type="component" value="Unassembled WGS sequence"/>
</dbReference>
<evidence type="ECO:0000259" key="1">
    <source>
        <dbReference type="Pfam" id="PF13649"/>
    </source>
</evidence>
<dbReference type="Gene3D" id="3.40.50.150">
    <property type="entry name" value="Vaccinia Virus protein VP39"/>
    <property type="match status" value="1"/>
</dbReference>
<name>A0ABP7X963_9FLAO</name>
<keyword evidence="2" id="KW-0808">Transferase</keyword>
<dbReference type="InterPro" id="IPR041698">
    <property type="entry name" value="Methyltransf_25"/>
</dbReference>
<organism evidence="2 3">
    <name type="scientific">Aquimarina addita</name>
    <dbReference type="NCBI Taxonomy" id="870485"/>
    <lineage>
        <taxon>Bacteria</taxon>
        <taxon>Pseudomonadati</taxon>
        <taxon>Bacteroidota</taxon>
        <taxon>Flavobacteriia</taxon>
        <taxon>Flavobacteriales</taxon>
        <taxon>Flavobacteriaceae</taxon>
        <taxon>Aquimarina</taxon>
    </lineage>
</organism>
<keyword evidence="2" id="KW-0489">Methyltransferase</keyword>
<proteinExistence type="predicted"/>
<dbReference type="RefSeq" id="WP_344924190.1">
    <property type="nucleotide sequence ID" value="NZ_BAABCW010000001.1"/>
</dbReference>
<dbReference type="Pfam" id="PF13649">
    <property type="entry name" value="Methyltransf_25"/>
    <property type="match status" value="1"/>
</dbReference>
<keyword evidence="3" id="KW-1185">Reference proteome</keyword>
<dbReference type="EMBL" id="BAABCW010000001">
    <property type="protein sequence ID" value="GAA4107912.1"/>
    <property type="molecule type" value="Genomic_DNA"/>
</dbReference>
<accession>A0ABP7X963</accession>
<dbReference type="InterPro" id="IPR029063">
    <property type="entry name" value="SAM-dependent_MTases_sf"/>
</dbReference>
<feature type="domain" description="Methyltransferase" evidence="1">
    <location>
        <begin position="61"/>
        <end position="107"/>
    </location>
</feature>
<dbReference type="SUPFAM" id="SSF53335">
    <property type="entry name" value="S-adenosyl-L-methionine-dependent methyltransferases"/>
    <property type="match status" value="1"/>
</dbReference>
<evidence type="ECO:0000313" key="2">
    <source>
        <dbReference type="EMBL" id="GAA4107912.1"/>
    </source>
</evidence>